<reference evidence="2 5" key="2">
    <citation type="submission" date="2022-05" db="EMBL/GenBank/DDBJ databases">
        <title>Genome Sequencing of Bee-Associated Microbes.</title>
        <authorList>
            <person name="Dunlap C."/>
        </authorList>
    </citation>
    <scope>NUCLEOTIDE SEQUENCE [LARGE SCALE GENOMIC DNA]</scope>
    <source>
        <strain evidence="2 5">NRRL B-23120</strain>
    </source>
</reference>
<reference evidence="3 4" key="1">
    <citation type="submission" date="2018-01" db="EMBL/GenBank/DDBJ databases">
        <title>The whole genome sequencing and assembly of Paenibacillus chitinolyticus KCCM 41400 strain.</title>
        <authorList>
            <person name="Kim J.-Y."/>
            <person name="Park M.-K."/>
            <person name="Lee Y.-J."/>
            <person name="Yi H."/>
            <person name="Bahn Y.-S."/>
            <person name="Kim J.F."/>
            <person name="Lee D.-W."/>
        </authorList>
    </citation>
    <scope>NUCLEOTIDE SEQUENCE [LARGE SCALE GENOMIC DNA]</scope>
    <source>
        <strain evidence="3 4">KCCM 41400</strain>
    </source>
</reference>
<evidence type="ECO:0000313" key="5">
    <source>
        <dbReference type="Proteomes" id="UP001527202"/>
    </source>
</evidence>
<gene>
    <name evidence="2" type="ORF">M5X16_28235</name>
    <name evidence="3" type="ORF">PC41400_14680</name>
</gene>
<evidence type="ECO:0000313" key="3">
    <source>
        <dbReference type="EMBL" id="QAV18855.1"/>
    </source>
</evidence>
<dbReference type="KEGG" id="pchi:PC41400_14680"/>
<dbReference type="Pfam" id="PF20008">
    <property type="entry name" value="DUF6429"/>
    <property type="match status" value="1"/>
</dbReference>
<dbReference type="AlphaFoldDB" id="A0A410WWQ9"/>
<evidence type="ECO:0000259" key="1">
    <source>
        <dbReference type="Pfam" id="PF20008"/>
    </source>
</evidence>
<dbReference type="OrthoDB" id="9800962at2"/>
<evidence type="ECO:0000313" key="2">
    <source>
        <dbReference type="EMBL" id="MCY9599638.1"/>
    </source>
</evidence>
<dbReference type="EMBL" id="CP026520">
    <property type="protein sequence ID" value="QAV18855.1"/>
    <property type="molecule type" value="Genomic_DNA"/>
</dbReference>
<feature type="domain" description="DUF6429" evidence="1">
    <location>
        <begin position="3"/>
        <end position="67"/>
    </location>
</feature>
<organism evidence="3 4">
    <name type="scientific">Paenibacillus chitinolyticus</name>
    <dbReference type="NCBI Taxonomy" id="79263"/>
    <lineage>
        <taxon>Bacteria</taxon>
        <taxon>Bacillati</taxon>
        <taxon>Bacillota</taxon>
        <taxon>Bacilli</taxon>
        <taxon>Bacillales</taxon>
        <taxon>Paenibacillaceae</taxon>
        <taxon>Paenibacillus</taxon>
    </lineage>
</organism>
<proteinExistence type="predicted"/>
<evidence type="ECO:0000313" key="4">
    <source>
        <dbReference type="Proteomes" id="UP000288943"/>
    </source>
</evidence>
<keyword evidence="5" id="KW-1185">Reference proteome</keyword>
<protein>
    <recommendedName>
        <fullName evidence="1">DUF6429 domain-containing protein</fullName>
    </recommendedName>
</protein>
<dbReference type="Proteomes" id="UP001527202">
    <property type="component" value="Unassembled WGS sequence"/>
</dbReference>
<dbReference type="EMBL" id="JAMDMJ010000053">
    <property type="protein sequence ID" value="MCY9599638.1"/>
    <property type="molecule type" value="Genomic_DNA"/>
</dbReference>
<dbReference type="RefSeq" id="WP_042227651.1">
    <property type="nucleotide sequence ID" value="NZ_CP026520.1"/>
</dbReference>
<dbReference type="InterPro" id="IPR045489">
    <property type="entry name" value="DUF6429"/>
</dbReference>
<dbReference type="GeneID" id="95376059"/>
<accession>A0A410WWQ9</accession>
<sequence length="74" mass="8522">MDQLIEDLTVVLIHLTASGNESWRGYDTDVLRKLKKENLIGLSNSWQTVYIGENFKNKAIEIINKYQLVPEGKE</sequence>
<dbReference type="Proteomes" id="UP000288943">
    <property type="component" value="Chromosome"/>
</dbReference>
<name>A0A410WWQ9_9BACL</name>